<reference evidence="3" key="1">
    <citation type="journal article" date="2020" name="Stud. Mycol.">
        <title>101 Dothideomycetes genomes: a test case for predicting lifestyles and emergence of pathogens.</title>
        <authorList>
            <person name="Haridas S."/>
            <person name="Albert R."/>
            <person name="Binder M."/>
            <person name="Bloem J."/>
            <person name="Labutti K."/>
            <person name="Salamov A."/>
            <person name="Andreopoulos B."/>
            <person name="Baker S."/>
            <person name="Barry K."/>
            <person name="Bills G."/>
            <person name="Bluhm B."/>
            <person name="Cannon C."/>
            <person name="Castanera R."/>
            <person name="Culley D."/>
            <person name="Daum C."/>
            <person name="Ezra D."/>
            <person name="Gonzalez J."/>
            <person name="Henrissat B."/>
            <person name="Kuo A."/>
            <person name="Liang C."/>
            <person name="Lipzen A."/>
            <person name="Lutzoni F."/>
            <person name="Magnuson J."/>
            <person name="Mondo S."/>
            <person name="Nolan M."/>
            <person name="Ohm R."/>
            <person name="Pangilinan J."/>
            <person name="Park H.-J."/>
            <person name="Ramirez L."/>
            <person name="Alfaro M."/>
            <person name="Sun H."/>
            <person name="Tritt A."/>
            <person name="Yoshinaga Y."/>
            <person name="Zwiers L.-H."/>
            <person name="Turgeon B."/>
            <person name="Goodwin S."/>
            <person name="Spatafora J."/>
            <person name="Crous P."/>
            <person name="Grigoriev I."/>
        </authorList>
    </citation>
    <scope>NUCLEOTIDE SEQUENCE</scope>
    <source>
        <strain evidence="3">CBS 207.26</strain>
    </source>
</reference>
<gene>
    <name evidence="3" type="ORF">K469DRAFT_681423</name>
</gene>
<sequence length="198" mass="21255">MRLSSAFLLISAILPYISDGAVFKKRLTGEDLTPLLDAIPVILRSAIHPAEPNGAVFDNAARVLSDDRGPEIMHNGHNSDDGDPGNNTIEISVIVRERRGSRACAHGREDGAGTNQANHGRPTTLVPSSPTTETPSLSSTRPTGPKIPAIPAPSRYEQCSATGDYVYVYSVRAGRQHGLMILQRVRWDSMLGPAAYEG</sequence>
<dbReference type="Proteomes" id="UP000800200">
    <property type="component" value="Unassembled WGS sequence"/>
</dbReference>
<feature type="compositionally biased region" description="Low complexity" evidence="1">
    <location>
        <begin position="121"/>
        <end position="143"/>
    </location>
</feature>
<accession>A0A6A6EY44</accession>
<name>A0A6A6EY44_9PEZI</name>
<feature type="chain" id="PRO_5025423058" evidence="2">
    <location>
        <begin position="21"/>
        <end position="198"/>
    </location>
</feature>
<evidence type="ECO:0000256" key="2">
    <source>
        <dbReference type="SAM" id="SignalP"/>
    </source>
</evidence>
<keyword evidence="2" id="KW-0732">Signal</keyword>
<feature type="region of interest" description="Disordered" evidence="1">
    <location>
        <begin position="105"/>
        <end position="152"/>
    </location>
</feature>
<dbReference type="OrthoDB" id="4390332at2759"/>
<feature type="signal peptide" evidence="2">
    <location>
        <begin position="1"/>
        <end position="20"/>
    </location>
</feature>
<dbReference type="AlphaFoldDB" id="A0A6A6EY44"/>
<evidence type="ECO:0000313" key="3">
    <source>
        <dbReference type="EMBL" id="KAF2195060.1"/>
    </source>
</evidence>
<proteinExistence type="predicted"/>
<keyword evidence="4" id="KW-1185">Reference proteome</keyword>
<organism evidence="3 4">
    <name type="scientific">Zopfia rhizophila CBS 207.26</name>
    <dbReference type="NCBI Taxonomy" id="1314779"/>
    <lineage>
        <taxon>Eukaryota</taxon>
        <taxon>Fungi</taxon>
        <taxon>Dikarya</taxon>
        <taxon>Ascomycota</taxon>
        <taxon>Pezizomycotina</taxon>
        <taxon>Dothideomycetes</taxon>
        <taxon>Dothideomycetes incertae sedis</taxon>
        <taxon>Zopfiaceae</taxon>
        <taxon>Zopfia</taxon>
    </lineage>
</organism>
<protein>
    <submittedName>
        <fullName evidence="3">Uncharacterized protein</fullName>
    </submittedName>
</protein>
<evidence type="ECO:0000256" key="1">
    <source>
        <dbReference type="SAM" id="MobiDB-lite"/>
    </source>
</evidence>
<evidence type="ECO:0000313" key="4">
    <source>
        <dbReference type="Proteomes" id="UP000800200"/>
    </source>
</evidence>
<dbReference type="EMBL" id="ML994610">
    <property type="protein sequence ID" value="KAF2195060.1"/>
    <property type="molecule type" value="Genomic_DNA"/>
</dbReference>